<dbReference type="GeneID" id="110703384"/>
<gene>
    <name evidence="10" type="primary">LOC110703384</name>
</gene>
<dbReference type="PANTHER" id="PTHR11203:SF11">
    <property type="entry name" value="CLEAVAGE AND POLYADENYLATION SPECIFICITY FACTOR SUBUNIT 3"/>
    <property type="match status" value="1"/>
</dbReference>
<dbReference type="SUPFAM" id="SSF56281">
    <property type="entry name" value="Metallo-hydrolase/oxidoreductase"/>
    <property type="match status" value="1"/>
</dbReference>
<keyword evidence="4" id="KW-0378">Hydrolase</keyword>
<feature type="domain" description="Pre-mRNA 3'-end-processing endonuclease polyadenylation factor C-term" evidence="9">
    <location>
        <begin position="487"/>
        <end position="689"/>
    </location>
</feature>
<dbReference type="InterPro" id="IPR021718">
    <property type="entry name" value="CPSF73-100_C"/>
</dbReference>
<dbReference type="OMA" id="CKQHITL"/>
<dbReference type="PANTHER" id="PTHR11203">
    <property type="entry name" value="CLEAVAGE AND POLYADENYLATION SPECIFICITY FACTOR FAMILY MEMBER"/>
    <property type="match status" value="1"/>
</dbReference>
<dbReference type="InterPro" id="IPR011108">
    <property type="entry name" value="RMMBL"/>
</dbReference>
<evidence type="ECO:0000256" key="4">
    <source>
        <dbReference type="ARBA" id="ARBA00022801"/>
    </source>
</evidence>
<dbReference type="Pfam" id="PF10996">
    <property type="entry name" value="Beta-Casp"/>
    <property type="match status" value="1"/>
</dbReference>
<feature type="domain" description="Beta-Casp" evidence="8">
    <location>
        <begin position="259"/>
        <end position="380"/>
    </location>
</feature>
<dbReference type="InterPro" id="IPR022712">
    <property type="entry name" value="Beta_Casp"/>
</dbReference>
<dbReference type="InterPro" id="IPR036866">
    <property type="entry name" value="RibonucZ/Hydroxyglut_hydro"/>
</dbReference>
<evidence type="ECO:0000259" key="8">
    <source>
        <dbReference type="SMART" id="SM01027"/>
    </source>
</evidence>
<reference evidence="10" key="2">
    <citation type="submission" date="2021-03" db="UniProtKB">
        <authorList>
            <consortium name="EnsemblPlants"/>
        </authorList>
    </citation>
    <scope>IDENTIFICATION</scope>
</reference>
<evidence type="ECO:0000313" key="10">
    <source>
        <dbReference type="EnsemblPlants" id="AUR62016494-RA:cds"/>
    </source>
</evidence>
<protein>
    <recommendedName>
        <fullName evidence="12">Cleavage and polyadenylation specificity factor subunit 3-I</fullName>
    </recommendedName>
</protein>
<dbReference type="Gene3D" id="3.40.50.10890">
    <property type="match status" value="1"/>
</dbReference>
<dbReference type="SMR" id="A0A803LNG5"/>
<dbReference type="FunFam" id="3.60.15.10:FF:000001">
    <property type="entry name" value="Cleavage and polyadenylation specificity factor"/>
    <property type="match status" value="1"/>
</dbReference>
<dbReference type="InterPro" id="IPR001279">
    <property type="entry name" value="Metallo-B-lactamas"/>
</dbReference>
<dbReference type="SMART" id="SM01098">
    <property type="entry name" value="CPSF73-100_C"/>
    <property type="match status" value="1"/>
</dbReference>
<dbReference type="RefSeq" id="XP_021736877.1">
    <property type="nucleotide sequence ID" value="XM_021881185.1"/>
</dbReference>
<dbReference type="KEGG" id="cqi:110703384"/>
<dbReference type="AlphaFoldDB" id="A0A803LNG5"/>
<dbReference type="GO" id="GO:0004521">
    <property type="term" value="F:RNA endonuclease activity"/>
    <property type="evidence" value="ECO:0007669"/>
    <property type="project" value="TreeGrafter"/>
</dbReference>
<proteinExistence type="predicted"/>
<evidence type="ECO:0000313" key="11">
    <source>
        <dbReference type="Proteomes" id="UP000596660"/>
    </source>
</evidence>
<keyword evidence="5" id="KW-0539">Nucleus</keyword>
<evidence type="ECO:0000259" key="7">
    <source>
        <dbReference type="SMART" id="SM00849"/>
    </source>
</evidence>
<name>A0A803LNG5_CHEQI</name>
<comment type="subcellular location">
    <subcellularLocation>
        <location evidence="1">Nucleus</location>
    </subcellularLocation>
</comment>
<reference evidence="10" key="1">
    <citation type="journal article" date="2017" name="Nature">
        <title>The genome of Chenopodium quinoa.</title>
        <authorList>
            <person name="Jarvis D.E."/>
            <person name="Ho Y.S."/>
            <person name="Lightfoot D.J."/>
            <person name="Schmoeckel S.M."/>
            <person name="Li B."/>
            <person name="Borm T.J.A."/>
            <person name="Ohyanagi H."/>
            <person name="Mineta K."/>
            <person name="Michell C.T."/>
            <person name="Saber N."/>
            <person name="Kharbatia N.M."/>
            <person name="Rupper R.R."/>
            <person name="Sharp A.R."/>
            <person name="Dally N."/>
            <person name="Boughton B.A."/>
            <person name="Woo Y.H."/>
            <person name="Gao G."/>
            <person name="Schijlen E.G.W.M."/>
            <person name="Guo X."/>
            <person name="Momin A.A."/>
            <person name="Negrao S."/>
            <person name="Al-Babili S."/>
            <person name="Gehring C."/>
            <person name="Roessner U."/>
            <person name="Jung C."/>
            <person name="Murphy K."/>
            <person name="Arold S.T."/>
            <person name="Gojobori T."/>
            <person name="van der Linden C.G."/>
            <person name="van Loo E.N."/>
            <person name="Jellen E.N."/>
            <person name="Maughan P.J."/>
            <person name="Tester M."/>
        </authorList>
    </citation>
    <scope>NUCLEOTIDE SEQUENCE [LARGE SCALE GENOMIC DNA]</scope>
    <source>
        <strain evidence="10">cv. PI 614886</strain>
    </source>
</reference>
<dbReference type="InterPro" id="IPR050698">
    <property type="entry name" value="MBL"/>
</dbReference>
<evidence type="ECO:0000259" key="9">
    <source>
        <dbReference type="SMART" id="SM01098"/>
    </source>
</evidence>
<feature type="domain" description="Metallo-beta-lactamase" evidence="7">
    <location>
        <begin position="37"/>
        <end position="254"/>
    </location>
</feature>
<dbReference type="Gene3D" id="3.60.15.10">
    <property type="entry name" value="Ribonuclease Z/Hydroxyacylglutathione hydrolase-like"/>
    <property type="match status" value="1"/>
</dbReference>
<dbReference type="FunFam" id="3.40.50.10890:FF:000001">
    <property type="entry name" value="Cleavage and polyadenylation specificity factor subunit 3"/>
    <property type="match status" value="1"/>
</dbReference>
<evidence type="ECO:0008006" key="12">
    <source>
        <dbReference type="Google" id="ProtNLM"/>
    </source>
</evidence>
<feature type="region of interest" description="Disordered" evidence="6">
    <location>
        <begin position="1"/>
        <end position="20"/>
    </location>
</feature>
<evidence type="ECO:0000256" key="3">
    <source>
        <dbReference type="ARBA" id="ARBA00022722"/>
    </source>
</evidence>
<dbReference type="EnsemblPlants" id="AUR62016494-RA">
    <property type="protein sequence ID" value="AUR62016494-RA:cds"/>
    <property type="gene ID" value="AUR62016494"/>
</dbReference>
<dbReference type="Proteomes" id="UP000596660">
    <property type="component" value="Unplaced"/>
</dbReference>
<accession>A0A803LNG5</accession>
<dbReference type="GO" id="GO:0006398">
    <property type="term" value="P:mRNA 3'-end processing by stem-loop binding and cleavage"/>
    <property type="evidence" value="ECO:0007669"/>
    <property type="project" value="TreeGrafter"/>
</dbReference>
<dbReference type="GO" id="GO:0003723">
    <property type="term" value="F:RNA binding"/>
    <property type="evidence" value="ECO:0007669"/>
    <property type="project" value="TreeGrafter"/>
</dbReference>
<dbReference type="OrthoDB" id="10249535at2759"/>
<dbReference type="Gramene" id="AUR62016494-RA">
    <property type="protein sequence ID" value="AUR62016494-RA:cds"/>
    <property type="gene ID" value="AUR62016494"/>
</dbReference>
<sequence length="694" mass="77644">MASTGQPPSSLKKRDSPATREGDQLIITPLGAGSEVGRSCVYMSYKGKTVMFDCGIHPAYSGMAALPYFDEIDPSTIDVLLITHFHLDHAASLPYFLEKTTFKGKVYMTHATKAIYRLLLSDYVKVSKVSVEDMLFDEQDILRSMDRIEVIDFHQTLEVNGIRFWCYTAGHVLGAAMFMVDIAGVRVLYTGDYSREEDRHLRCAETPEFSPDICIIESTYGIQLHQPRHMREKRFTDVIHSTVAQGGRVLIPAFALGRAQELLLILDEYWSNHPELHNIPIYYASPLAKRCMAVYQTYINAMNDRIRSQFESSNPFDFKHISPLKSIENFDDVGPSVVMASPGGLQSGLSRQLFDKWCTDKKNTCVIPGYVVEGTLAKTILNEPKEVTLMNGLAAPLNMQVRYISFSAHADYSETSAFLKELMPPNIILVHGEATQMGRLKQSLIDLFSDQNTKIMSPKNCQSVEMYFSSEKMAKTIGRVAEKTPEVGETVSGLLVKKGFTYQIMAPEDLHLFSQLCTANVNQRITIPYSGAFGVLKHRLKQIYESVESGVDEDSNVPTLRVHDSVTIKQESEKHVSLHWSADPICDMVSDSIVAMVLNLSKEMPKVVVDSESEKTQESQEKMQKVAHALLVSLFGDVKLGEDGRLVITVDNNVAYLDKQSGDVESENEGLKERVRTAFRRIHSAVKPIPLPAA</sequence>
<evidence type="ECO:0000256" key="6">
    <source>
        <dbReference type="SAM" id="MobiDB-lite"/>
    </source>
</evidence>
<evidence type="ECO:0000256" key="5">
    <source>
        <dbReference type="ARBA" id="ARBA00023242"/>
    </source>
</evidence>
<evidence type="ECO:0000256" key="1">
    <source>
        <dbReference type="ARBA" id="ARBA00004123"/>
    </source>
</evidence>
<dbReference type="Pfam" id="PF07521">
    <property type="entry name" value="RMMBL"/>
    <property type="match status" value="1"/>
</dbReference>
<keyword evidence="3" id="KW-0540">Nuclease</keyword>
<dbReference type="GO" id="GO:0005847">
    <property type="term" value="C:mRNA cleavage and polyadenylation specificity factor complex"/>
    <property type="evidence" value="ECO:0007669"/>
    <property type="project" value="TreeGrafter"/>
</dbReference>
<keyword evidence="11" id="KW-1185">Reference proteome</keyword>
<dbReference type="Pfam" id="PF11718">
    <property type="entry name" value="CPSF73-100_C"/>
    <property type="match status" value="1"/>
</dbReference>
<dbReference type="SMART" id="SM00849">
    <property type="entry name" value="Lactamase_B"/>
    <property type="match status" value="1"/>
</dbReference>
<keyword evidence="2" id="KW-0507">mRNA processing</keyword>
<organism evidence="10 11">
    <name type="scientific">Chenopodium quinoa</name>
    <name type="common">Quinoa</name>
    <dbReference type="NCBI Taxonomy" id="63459"/>
    <lineage>
        <taxon>Eukaryota</taxon>
        <taxon>Viridiplantae</taxon>
        <taxon>Streptophyta</taxon>
        <taxon>Embryophyta</taxon>
        <taxon>Tracheophyta</taxon>
        <taxon>Spermatophyta</taxon>
        <taxon>Magnoliopsida</taxon>
        <taxon>eudicotyledons</taxon>
        <taxon>Gunneridae</taxon>
        <taxon>Pentapetalae</taxon>
        <taxon>Caryophyllales</taxon>
        <taxon>Chenopodiaceae</taxon>
        <taxon>Chenopodioideae</taxon>
        <taxon>Atripliceae</taxon>
        <taxon>Chenopodium</taxon>
    </lineage>
</organism>
<evidence type="ECO:0000256" key="2">
    <source>
        <dbReference type="ARBA" id="ARBA00022664"/>
    </source>
</evidence>
<dbReference type="GO" id="GO:0004534">
    <property type="term" value="F:5'-3' RNA exonuclease activity"/>
    <property type="evidence" value="ECO:0007669"/>
    <property type="project" value="TreeGrafter"/>
</dbReference>
<dbReference type="CDD" id="cd16292">
    <property type="entry name" value="CPSF3-like_MBL-fold"/>
    <property type="match status" value="1"/>
</dbReference>
<dbReference type="SMART" id="SM01027">
    <property type="entry name" value="Beta-Casp"/>
    <property type="match status" value="1"/>
</dbReference>
<dbReference type="Pfam" id="PF00753">
    <property type="entry name" value="Lactamase_B"/>
    <property type="match status" value="1"/>
</dbReference>